<dbReference type="Proteomes" id="UP001291309">
    <property type="component" value="Unassembled WGS sequence"/>
</dbReference>
<sequence length="450" mass="50503">MKSPKGRAWGCVAVFVAVTIVYECCPIKGAGDLFWSLPTVFSIIREGNTDLNEYQAGFHHYAGAVEKIDGNYRNFFPMGSALVALGPIWAFNKAVNLVAPVARHIPKVGKGVANWQKNFERVGDIDASFFFTTEMVLASMLMGLAAVFIQLMASELLPWRWALVVTGAFAFCSSVWSTATRDMGQHGPSVLMLSIALWLLVRGRRVPGSVPWAGLFIGLSYVMRPTNSISVMLLSLLVLIRYRRYFLAYCAMGLLVAASFFLYNWSVYAAILPPYYRPERILPQSASLLLEALAGNLVSPGRGLFIYSPIFLLSFYGLYLSLRSTLFRVEAAVLGGILLLHWLIVSSFPHWWAGYSYGPRYMTDMTPYLCFLLIPVVEKLSAPSTEPVWKRGWVVAFVLLSGWSFFTHLRGSTSKEVVDWNGAPLDVDRHPERLWDFRDPAFLRTKNWRG</sequence>
<name>A0ABU5H4G0_9BACT</name>
<feature type="transmembrane region" description="Helical" evidence="1">
    <location>
        <begin position="127"/>
        <end position="149"/>
    </location>
</feature>
<evidence type="ECO:0000256" key="1">
    <source>
        <dbReference type="SAM" id="Phobius"/>
    </source>
</evidence>
<proteinExistence type="predicted"/>
<evidence type="ECO:0000313" key="3">
    <source>
        <dbReference type="Proteomes" id="UP001291309"/>
    </source>
</evidence>
<feature type="transmembrane region" description="Helical" evidence="1">
    <location>
        <begin position="304"/>
        <end position="322"/>
    </location>
</feature>
<protein>
    <recommendedName>
        <fullName evidence="4">Glycosyltransferase RgtA/B/C/D-like domain-containing protein</fullName>
    </recommendedName>
</protein>
<feature type="transmembrane region" description="Helical" evidence="1">
    <location>
        <begin position="329"/>
        <end position="352"/>
    </location>
</feature>
<keyword evidence="1" id="KW-0812">Transmembrane</keyword>
<reference evidence="2 3" key="1">
    <citation type="submission" date="2023-12" db="EMBL/GenBank/DDBJ databases">
        <title>the genome sequence of Hyalangium sp. s54d21.</title>
        <authorList>
            <person name="Zhang X."/>
        </authorList>
    </citation>
    <scope>NUCLEOTIDE SEQUENCE [LARGE SCALE GENOMIC DNA]</scope>
    <source>
        <strain evidence="3">s54d21</strain>
    </source>
</reference>
<evidence type="ECO:0008006" key="4">
    <source>
        <dbReference type="Google" id="ProtNLM"/>
    </source>
</evidence>
<keyword evidence="1" id="KW-0472">Membrane</keyword>
<feature type="transmembrane region" description="Helical" evidence="1">
    <location>
        <begin position="388"/>
        <end position="406"/>
    </location>
</feature>
<gene>
    <name evidence="2" type="ORF">SYV04_18230</name>
</gene>
<dbReference type="EMBL" id="JAXIVS010000006">
    <property type="protein sequence ID" value="MDY7228365.1"/>
    <property type="molecule type" value="Genomic_DNA"/>
</dbReference>
<feature type="transmembrane region" description="Helical" evidence="1">
    <location>
        <begin position="213"/>
        <end position="240"/>
    </location>
</feature>
<evidence type="ECO:0000313" key="2">
    <source>
        <dbReference type="EMBL" id="MDY7228365.1"/>
    </source>
</evidence>
<feature type="transmembrane region" description="Helical" evidence="1">
    <location>
        <begin position="185"/>
        <end position="201"/>
    </location>
</feature>
<feature type="transmembrane region" description="Helical" evidence="1">
    <location>
        <begin position="161"/>
        <end position="179"/>
    </location>
</feature>
<keyword evidence="1" id="KW-1133">Transmembrane helix</keyword>
<feature type="transmembrane region" description="Helical" evidence="1">
    <location>
        <begin position="246"/>
        <end position="269"/>
    </location>
</feature>
<keyword evidence="3" id="KW-1185">Reference proteome</keyword>
<dbReference type="RefSeq" id="WP_321547094.1">
    <property type="nucleotide sequence ID" value="NZ_JAXIVS010000006.1"/>
</dbReference>
<accession>A0ABU5H4G0</accession>
<organism evidence="2 3">
    <name type="scientific">Hyalangium rubrum</name>
    <dbReference type="NCBI Taxonomy" id="3103134"/>
    <lineage>
        <taxon>Bacteria</taxon>
        <taxon>Pseudomonadati</taxon>
        <taxon>Myxococcota</taxon>
        <taxon>Myxococcia</taxon>
        <taxon>Myxococcales</taxon>
        <taxon>Cystobacterineae</taxon>
        <taxon>Archangiaceae</taxon>
        <taxon>Hyalangium</taxon>
    </lineage>
</organism>
<comment type="caution">
    <text evidence="2">The sequence shown here is derived from an EMBL/GenBank/DDBJ whole genome shotgun (WGS) entry which is preliminary data.</text>
</comment>